<accession>D7SQB9</accession>
<dbReference type="AlphaFoldDB" id="D7SQB9"/>
<keyword evidence="2" id="KW-1185">Reference proteome</keyword>
<protein>
    <submittedName>
        <fullName evidence="1">Uncharacterized protein</fullName>
    </submittedName>
</protein>
<proteinExistence type="predicted"/>
<dbReference type="HOGENOM" id="CLU_3161013_0_0_1"/>
<reference evidence="2" key="1">
    <citation type="journal article" date="2007" name="Nature">
        <title>The grapevine genome sequence suggests ancestral hexaploidization in major angiosperm phyla.</title>
        <authorList>
            <consortium name="The French-Italian Public Consortium for Grapevine Genome Characterization."/>
            <person name="Jaillon O."/>
            <person name="Aury J.-M."/>
            <person name="Noel B."/>
            <person name="Policriti A."/>
            <person name="Clepet C."/>
            <person name="Casagrande A."/>
            <person name="Choisne N."/>
            <person name="Aubourg S."/>
            <person name="Vitulo N."/>
            <person name="Jubin C."/>
            <person name="Vezzi A."/>
            <person name="Legeai F."/>
            <person name="Hugueney P."/>
            <person name="Dasilva C."/>
            <person name="Horner D."/>
            <person name="Mica E."/>
            <person name="Jublot D."/>
            <person name="Poulain J."/>
            <person name="Bruyere C."/>
            <person name="Billault A."/>
            <person name="Segurens B."/>
            <person name="Gouyvenoux M."/>
            <person name="Ugarte E."/>
            <person name="Cattonaro F."/>
            <person name="Anthouard V."/>
            <person name="Vico V."/>
            <person name="Del Fabbro C."/>
            <person name="Alaux M."/>
            <person name="Di Gaspero G."/>
            <person name="Dumas V."/>
            <person name="Felice N."/>
            <person name="Paillard S."/>
            <person name="Juman I."/>
            <person name="Moroldo M."/>
            <person name="Scalabrin S."/>
            <person name="Canaguier A."/>
            <person name="Le Clainche I."/>
            <person name="Malacrida G."/>
            <person name="Durand E."/>
            <person name="Pesole G."/>
            <person name="Laucou V."/>
            <person name="Chatelet P."/>
            <person name="Merdinoglu D."/>
            <person name="Delledonne M."/>
            <person name="Pezzotti M."/>
            <person name="Lecharny A."/>
            <person name="Scarpelli C."/>
            <person name="Artiguenave F."/>
            <person name="Pe M.E."/>
            <person name="Valle G."/>
            <person name="Morgante M."/>
            <person name="Caboche M."/>
            <person name="Adam-Blondon A.-F."/>
            <person name="Weissenbach J."/>
            <person name="Quetier F."/>
            <person name="Wincker P."/>
        </authorList>
    </citation>
    <scope>NUCLEOTIDE SEQUENCE [LARGE SCALE GENOMIC DNA]</scope>
    <source>
        <strain evidence="2">cv. Pinot noir / PN40024</strain>
    </source>
</reference>
<evidence type="ECO:0000313" key="2">
    <source>
        <dbReference type="Proteomes" id="UP000009183"/>
    </source>
</evidence>
<gene>
    <name evidence="1" type="ordered locus">VIT_11s0052g00740</name>
</gene>
<dbReference type="Proteomes" id="UP000009183">
    <property type="component" value="Chromosome 11"/>
</dbReference>
<name>D7SQB9_VITVI</name>
<organism evidence="1 2">
    <name type="scientific">Vitis vinifera</name>
    <name type="common">Grape</name>
    <dbReference type="NCBI Taxonomy" id="29760"/>
    <lineage>
        <taxon>Eukaryota</taxon>
        <taxon>Viridiplantae</taxon>
        <taxon>Streptophyta</taxon>
        <taxon>Embryophyta</taxon>
        <taxon>Tracheophyta</taxon>
        <taxon>Spermatophyta</taxon>
        <taxon>Magnoliopsida</taxon>
        <taxon>eudicotyledons</taxon>
        <taxon>Gunneridae</taxon>
        <taxon>Pentapetalae</taxon>
        <taxon>rosids</taxon>
        <taxon>Vitales</taxon>
        <taxon>Vitaceae</taxon>
        <taxon>Viteae</taxon>
        <taxon>Vitis</taxon>
    </lineage>
</organism>
<sequence>MDYNMYLRYKHNKTSKEFHLIYIKGWQWGGFFRVSTPPIMGCVSILTK</sequence>
<evidence type="ECO:0000313" key="1">
    <source>
        <dbReference type="EMBL" id="CBI17850.3"/>
    </source>
</evidence>
<dbReference type="InParanoid" id="D7SQB9"/>
<dbReference type="PaxDb" id="29760-VIT_11s0052g00740.t01"/>
<dbReference type="EMBL" id="FN594964">
    <property type="protein sequence ID" value="CBI17850.3"/>
    <property type="molecule type" value="Genomic_DNA"/>
</dbReference>